<protein>
    <submittedName>
        <fullName evidence="3">Peptidoglycan-binding domain 1 protein</fullName>
    </submittedName>
</protein>
<dbReference type="InterPro" id="IPR036365">
    <property type="entry name" value="PGBD-like_sf"/>
</dbReference>
<feature type="region of interest" description="Disordered" evidence="1">
    <location>
        <begin position="139"/>
        <end position="160"/>
    </location>
</feature>
<dbReference type="eggNOG" id="arCOG05171">
    <property type="taxonomic scope" value="Archaea"/>
</dbReference>
<sequence length="328" mass="34196">MSKKAVVVIQQSGYGGDRIKGKIKYSLILALCAMFSVLPFSVAADSASTVSTNSTQNVVGTNNTVSDYGLSIGDSGDKVVELQKWLKNQGYYVGAIDGSFGPYTKLAVEYFQTDSNIVVDGWVADQTVGAMNDLTGTTTFTLSQSGNDSTTDTTSEATTSKATTSKATTCKATTSKVTANATTSKATTSKVTATTTTSKATTTTSKATTSKATTTTSKATTTSSSTLSEILASGAKYGYSHSASTAAAMEKIGSGDCWAMSDYLYGKLSAAGISSRIVQYSTAYSSNHRSVQLYQNGAWVDVPYSSYGYNMLFKATSSKPGMTVLASC</sequence>
<dbReference type="Gene3D" id="1.10.101.10">
    <property type="entry name" value="PGBD-like superfamily/PGBD"/>
    <property type="match status" value="1"/>
</dbReference>
<feature type="domain" description="Peptidoglycan binding-like" evidence="2">
    <location>
        <begin position="75"/>
        <end position="131"/>
    </location>
</feature>
<dbReference type="HOGENOM" id="CLU_901980_0_0_2"/>
<dbReference type="SUPFAM" id="SSF47090">
    <property type="entry name" value="PGBD-like"/>
    <property type="match status" value="1"/>
</dbReference>
<dbReference type="AlphaFoldDB" id="F6D872"/>
<dbReference type="OrthoDB" id="77526at2157"/>
<reference evidence="3 4" key="1">
    <citation type="journal article" date="2014" name="Int. J. Syst. Evol. Microbiol.">
        <title>Methanobacterium paludis sp. nov. and a novel strain of Methanobacterium lacus isolated from northern peatlands.</title>
        <authorList>
            <person name="Cadillo-Quiroz H."/>
            <person name="Brauer S.L."/>
            <person name="Goodson N."/>
            <person name="Yavitt J.B."/>
            <person name="Zinder S.H."/>
        </authorList>
    </citation>
    <scope>NUCLEOTIDE SEQUENCE [LARGE SCALE GENOMIC DNA]</scope>
    <source>
        <strain evidence="4">DSM 25820 / JCM 18151 / SWAN1</strain>
    </source>
</reference>
<dbReference type="Proteomes" id="UP000009231">
    <property type="component" value="Chromosome"/>
</dbReference>
<dbReference type="GeneID" id="25394777"/>
<proteinExistence type="predicted"/>
<dbReference type="KEGG" id="mew:MSWAN_0782"/>
<keyword evidence="4" id="KW-1185">Reference proteome</keyword>
<feature type="compositionally biased region" description="Polar residues" evidence="1">
    <location>
        <begin position="139"/>
        <end position="148"/>
    </location>
</feature>
<dbReference type="Pfam" id="PF01471">
    <property type="entry name" value="PG_binding_1"/>
    <property type="match status" value="1"/>
</dbReference>
<name>F6D872_METPW</name>
<evidence type="ECO:0000256" key="1">
    <source>
        <dbReference type="SAM" id="MobiDB-lite"/>
    </source>
</evidence>
<organism evidence="3 4">
    <name type="scientific">Methanobacterium paludis (strain DSM 25820 / JCM 18151 / SWAN1)</name>
    <dbReference type="NCBI Taxonomy" id="868131"/>
    <lineage>
        <taxon>Archaea</taxon>
        <taxon>Methanobacteriati</taxon>
        <taxon>Methanobacteriota</taxon>
        <taxon>Methanomada group</taxon>
        <taxon>Methanobacteria</taxon>
        <taxon>Methanobacteriales</taxon>
        <taxon>Methanobacteriaceae</taxon>
        <taxon>Methanobacterium</taxon>
    </lineage>
</organism>
<dbReference type="InterPro" id="IPR036366">
    <property type="entry name" value="PGBDSf"/>
</dbReference>
<accession>F6D872</accession>
<dbReference type="RefSeq" id="WP_013825313.1">
    <property type="nucleotide sequence ID" value="NC_015574.1"/>
</dbReference>
<gene>
    <name evidence="3" type="ordered locus">MSWAN_0782</name>
</gene>
<feature type="compositionally biased region" description="Low complexity" evidence="1">
    <location>
        <begin position="149"/>
        <end position="160"/>
    </location>
</feature>
<dbReference type="InterPro" id="IPR002477">
    <property type="entry name" value="Peptidoglycan-bd-like"/>
</dbReference>
<dbReference type="EMBL" id="CP002772">
    <property type="protein sequence ID" value="AEG17811.1"/>
    <property type="molecule type" value="Genomic_DNA"/>
</dbReference>
<evidence type="ECO:0000313" key="3">
    <source>
        <dbReference type="EMBL" id="AEG17811.1"/>
    </source>
</evidence>
<evidence type="ECO:0000259" key="2">
    <source>
        <dbReference type="Pfam" id="PF01471"/>
    </source>
</evidence>
<evidence type="ECO:0000313" key="4">
    <source>
        <dbReference type="Proteomes" id="UP000009231"/>
    </source>
</evidence>